<dbReference type="InterPro" id="IPR036259">
    <property type="entry name" value="MFS_trans_sf"/>
</dbReference>
<dbReference type="GO" id="GO:0005886">
    <property type="term" value="C:plasma membrane"/>
    <property type="evidence" value="ECO:0007669"/>
    <property type="project" value="UniProtKB-SubCell"/>
</dbReference>
<gene>
    <name evidence="9" type="ORF">KB13_1115</name>
</gene>
<keyword evidence="2" id="KW-0813">Transport</keyword>
<dbReference type="InterPro" id="IPR020846">
    <property type="entry name" value="MFS_dom"/>
</dbReference>
<feature type="transmembrane region" description="Helical" evidence="7">
    <location>
        <begin position="100"/>
        <end position="121"/>
    </location>
</feature>
<comment type="subcellular location">
    <subcellularLocation>
        <location evidence="1">Cell membrane</location>
        <topology evidence="1">Multi-pass membrane protein</topology>
    </subcellularLocation>
</comment>
<evidence type="ECO:0000256" key="4">
    <source>
        <dbReference type="ARBA" id="ARBA00022692"/>
    </source>
</evidence>
<dbReference type="GO" id="GO:0022857">
    <property type="term" value="F:transmembrane transporter activity"/>
    <property type="evidence" value="ECO:0007669"/>
    <property type="project" value="InterPro"/>
</dbReference>
<feature type="transmembrane region" description="Helical" evidence="7">
    <location>
        <begin position="274"/>
        <end position="292"/>
    </location>
</feature>
<name>B6BW60_9PROT</name>
<dbReference type="Pfam" id="PF07690">
    <property type="entry name" value="MFS_1"/>
    <property type="match status" value="1"/>
</dbReference>
<evidence type="ECO:0000256" key="2">
    <source>
        <dbReference type="ARBA" id="ARBA00022448"/>
    </source>
</evidence>
<feature type="transmembrane region" description="Helical" evidence="7">
    <location>
        <begin position="298"/>
        <end position="319"/>
    </location>
</feature>
<dbReference type="STRING" id="314607.KB13_1115"/>
<keyword evidence="3" id="KW-1003">Cell membrane</keyword>
<feature type="transmembrane region" description="Helical" evidence="7">
    <location>
        <begin position="12"/>
        <end position="34"/>
    </location>
</feature>
<keyword evidence="5 7" id="KW-1133">Transmembrane helix</keyword>
<keyword evidence="6 7" id="KW-0472">Membrane</keyword>
<feature type="transmembrane region" description="Helical" evidence="7">
    <location>
        <begin position="210"/>
        <end position="231"/>
    </location>
</feature>
<evidence type="ECO:0000259" key="8">
    <source>
        <dbReference type="PROSITE" id="PS50850"/>
    </source>
</evidence>
<dbReference type="InterPro" id="IPR011701">
    <property type="entry name" value="MFS"/>
</dbReference>
<feature type="transmembrane region" description="Helical" evidence="7">
    <location>
        <begin position="160"/>
        <end position="182"/>
    </location>
</feature>
<dbReference type="InterPro" id="IPR050171">
    <property type="entry name" value="MFS_Transporters"/>
</dbReference>
<evidence type="ECO:0000256" key="6">
    <source>
        <dbReference type="ARBA" id="ARBA00023136"/>
    </source>
</evidence>
<dbReference type="SUPFAM" id="SSF103473">
    <property type="entry name" value="MFS general substrate transporter"/>
    <property type="match status" value="1"/>
</dbReference>
<feature type="transmembrane region" description="Helical" evidence="7">
    <location>
        <begin position="243"/>
        <end position="262"/>
    </location>
</feature>
<dbReference type="Proteomes" id="UP000004188">
    <property type="component" value="Unassembled WGS sequence"/>
</dbReference>
<dbReference type="PANTHER" id="PTHR23517">
    <property type="entry name" value="RESISTANCE PROTEIN MDTM, PUTATIVE-RELATED-RELATED"/>
    <property type="match status" value="1"/>
</dbReference>
<feature type="transmembrane region" description="Helical" evidence="7">
    <location>
        <begin position="76"/>
        <end position="94"/>
    </location>
</feature>
<evidence type="ECO:0000256" key="3">
    <source>
        <dbReference type="ARBA" id="ARBA00022475"/>
    </source>
</evidence>
<feature type="transmembrane region" description="Helical" evidence="7">
    <location>
        <begin position="133"/>
        <end position="154"/>
    </location>
</feature>
<dbReference type="eggNOG" id="COG2814">
    <property type="taxonomic scope" value="Bacteria"/>
</dbReference>
<evidence type="ECO:0000256" key="7">
    <source>
        <dbReference type="SAM" id="Phobius"/>
    </source>
</evidence>
<dbReference type="PANTHER" id="PTHR23517:SF2">
    <property type="entry name" value="MULTIDRUG RESISTANCE PROTEIN MDTH"/>
    <property type="match status" value="1"/>
</dbReference>
<evidence type="ECO:0000313" key="10">
    <source>
        <dbReference type="Proteomes" id="UP000004188"/>
    </source>
</evidence>
<feature type="domain" description="Major facilitator superfamily (MFS) profile" evidence="8">
    <location>
        <begin position="8"/>
        <end position="386"/>
    </location>
</feature>
<dbReference type="PROSITE" id="PS50850">
    <property type="entry name" value="MFS"/>
    <property type="match status" value="1"/>
</dbReference>
<keyword evidence="4 7" id="KW-0812">Transmembrane</keyword>
<evidence type="ECO:0000256" key="5">
    <source>
        <dbReference type="ARBA" id="ARBA00022989"/>
    </source>
</evidence>
<feature type="transmembrane region" description="Helical" evidence="7">
    <location>
        <begin position="40"/>
        <end position="64"/>
    </location>
</feature>
<sequence length="457" mass="51164">MTSFEIKSTLGIAFIYMLRMLGLFIVLPIMSIYLSELGAGASTFLIGLTFGIYGLTQALFQIPFGILSDRFGRKKIIIIGLCIFLIGSLVIFFSESLIMITLGRALQGAGAISAVLLALLADLTTDKARTKSMAIIGASIGLTFGISIVLSPILNTYLGFQNIFMLIAILSLIAIAVVIYYIPNPIRYSRNEKIDYPIKKIIFDKVFLKLDYGIFALHASQIIMFMMIPLMLNKIGYPIKYHWQIYLPVFFLSMLAIIPMIILSSKKKMLRSFFLLNIFLLIFVQYLFISWSDSKQSVMITLLIYFIAFNFLEATLPSLISRLSPKNLKGLVLGAYNTSQSLGIFVGGILGGFIATQFNDQAIFILSAALLAGWLVLMIRFIFPSSKNDMVIKIKPEFFNQSDKSKNAVFNKIQSLDFVDEALIFPNESYIIIKLKHNANFDNNKVMKILGEKNAIS</sequence>
<organism evidence="9 10">
    <name type="scientific">beta proteobacterium KB13</name>
    <dbReference type="NCBI Taxonomy" id="314607"/>
    <lineage>
        <taxon>Bacteria</taxon>
        <taxon>Pseudomonadati</taxon>
        <taxon>Pseudomonadota</taxon>
        <taxon>Betaproteobacteria</taxon>
        <taxon>Nitrosomonadales</taxon>
        <taxon>OM43 clade</taxon>
    </lineage>
</organism>
<protein>
    <submittedName>
        <fullName evidence="9">Major facilitator superfamily protein</fullName>
    </submittedName>
</protein>
<reference evidence="10" key="1">
    <citation type="journal article" date="2012" name="Stand. Genomic Sci.">
        <title>Genome sequence of strain HIMB624, a cultured representative from the OM43 clade of marine Betaproteobacteria.</title>
        <authorList>
            <person name="Huggett M.J."/>
            <person name="Hayakawa D.H."/>
            <person name="Rappe M.S."/>
        </authorList>
    </citation>
    <scope>NUCLEOTIDE SEQUENCE [LARGE SCALE GENOMIC DNA]</scope>
    <source>
        <strain evidence="10">KB13</strain>
    </source>
</reference>
<proteinExistence type="predicted"/>
<dbReference type="Gene3D" id="1.20.1250.20">
    <property type="entry name" value="MFS general substrate transporter like domains"/>
    <property type="match status" value="1"/>
</dbReference>
<evidence type="ECO:0000256" key="1">
    <source>
        <dbReference type="ARBA" id="ARBA00004651"/>
    </source>
</evidence>
<dbReference type="EMBL" id="DS995299">
    <property type="protein sequence ID" value="EDZ64983.1"/>
    <property type="molecule type" value="Genomic_DNA"/>
</dbReference>
<evidence type="ECO:0000313" key="9">
    <source>
        <dbReference type="EMBL" id="EDZ64983.1"/>
    </source>
</evidence>
<feature type="transmembrane region" description="Helical" evidence="7">
    <location>
        <begin position="362"/>
        <end position="383"/>
    </location>
</feature>
<dbReference type="AlphaFoldDB" id="B6BW60"/>
<accession>B6BW60</accession>
<dbReference type="CDD" id="cd17472">
    <property type="entry name" value="MFS_YajR_like"/>
    <property type="match status" value="1"/>
</dbReference>
<keyword evidence="10" id="KW-1185">Reference proteome</keyword>
<feature type="transmembrane region" description="Helical" evidence="7">
    <location>
        <begin position="331"/>
        <end position="356"/>
    </location>
</feature>
<dbReference type="HOGENOM" id="CLU_001265_10_0_4"/>